<evidence type="ECO:0000256" key="1">
    <source>
        <dbReference type="SAM" id="Phobius"/>
    </source>
</evidence>
<feature type="transmembrane region" description="Helical" evidence="1">
    <location>
        <begin position="188"/>
        <end position="205"/>
    </location>
</feature>
<dbReference type="Gene3D" id="3.55.50.10">
    <property type="entry name" value="Baseplate protein-like domains"/>
    <property type="match status" value="1"/>
</dbReference>
<organism evidence="2 3">
    <name type="scientific">Marinobacter psychrophilus</name>
    <dbReference type="NCBI Taxonomy" id="330734"/>
    <lineage>
        <taxon>Bacteria</taxon>
        <taxon>Pseudomonadati</taxon>
        <taxon>Pseudomonadota</taxon>
        <taxon>Gammaproteobacteria</taxon>
        <taxon>Pseudomonadales</taxon>
        <taxon>Marinobacteraceae</taxon>
        <taxon>Marinobacter</taxon>
    </lineage>
</organism>
<dbReference type="AlphaFoldDB" id="A0A0H4I5L7"/>
<proteinExistence type="predicted"/>
<dbReference type="Gene3D" id="2.30.110.50">
    <property type="match status" value="1"/>
</dbReference>
<gene>
    <name evidence="2" type="ORF">ABA45_11960</name>
</gene>
<dbReference type="PATRIC" id="fig|330734.3.peg.2509"/>
<keyword evidence="1" id="KW-0472">Membrane</keyword>
<evidence type="ECO:0000313" key="3">
    <source>
        <dbReference type="Proteomes" id="UP000036406"/>
    </source>
</evidence>
<dbReference type="KEGG" id="mpq:ABA45_11960"/>
<dbReference type="EMBL" id="CP011494">
    <property type="protein sequence ID" value="AKO53028.1"/>
    <property type="molecule type" value="Genomic_DNA"/>
</dbReference>
<dbReference type="Proteomes" id="UP000036406">
    <property type="component" value="Chromosome"/>
</dbReference>
<dbReference type="STRING" id="330734.ABA45_11960"/>
<accession>A0A0H4I5L7</accession>
<dbReference type="SUPFAM" id="SSF69279">
    <property type="entry name" value="Phage tail proteins"/>
    <property type="match status" value="1"/>
</dbReference>
<name>A0A0H4I5L7_9GAMM</name>
<keyword evidence="1" id="KW-1133">Transmembrane helix</keyword>
<feature type="transmembrane region" description="Helical" evidence="1">
    <location>
        <begin position="217"/>
        <end position="235"/>
    </location>
</feature>
<keyword evidence="3" id="KW-1185">Reference proteome</keyword>
<evidence type="ECO:0008006" key="4">
    <source>
        <dbReference type="Google" id="ProtNLM"/>
    </source>
</evidence>
<sequence>MSKANGLQFTAQVGELPSDVFSVVGFELTESLSQLFFGRLQLASTDSDIDPGSVLERSVDLVIWQHNEPLRRFTGVVSDFVIGDNGHHRTRYEIVLQSPLWRLELMYNSRIFQGQTTESIASALLQERGIPAAAFQLTCRGDTREYCVQHRESDLAFIQRLAAEEGWHYRYCHGSDMVLWSGIREGELYTYSVVGILFAIAAIIYSPLSSAQSHQALVYKTGMALLGVVIGTNFPHRHVRS</sequence>
<keyword evidence="1" id="KW-0812">Transmembrane</keyword>
<dbReference type="Pfam" id="PF05954">
    <property type="entry name" value="Phage_GPD"/>
    <property type="match status" value="1"/>
</dbReference>
<reference evidence="2 3" key="1">
    <citation type="submission" date="2015-05" db="EMBL/GenBank/DDBJ databases">
        <title>Complete genome of Marinobacter psychrophilus strain 20041T isolated from sea-ice of the Canadian Basin.</title>
        <authorList>
            <person name="Song L."/>
            <person name="Ren L."/>
            <person name="Yu Y."/>
            <person name="Wang X."/>
        </authorList>
    </citation>
    <scope>NUCLEOTIDE SEQUENCE [LARGE SCALE GENOMIC DNA]</scope>
    <source>
        <strain evidence="2 3">20041</strain>
    </source>
</reference>
<protein>
    <recommendedName>
        <fullName evidence="4">Type IV secretion protein Rhs</fullName>
    </recommendedName>
</protein>
<evidence type="ECO:0000313" key="2">
    <source>
        <dbReference type="EMBL" id="AKO53028.1"/>
    </source>
</evidence>